<sequence>MTFVFNDADDRDRASDGVSRYGVYLRQYPRLFGDGDGAVTTDPGEFAAAAWQVATSPIMAPPYLDWTAERVQAVTFTGSEEGAALIARVQVAVPRPAALAEVRGFADWDRGDRWNRGYHTPADEALARRPAMLTSSLLLFEIGAGELYVPQDAPEALTVADAKASVRRLAELVTARMAPIMSALDSAGVAR</sequence>
<gene>
    <name evidence="1" type="ORF">BJY14_005057</name>
</gene>
<name>A0A7Y9JJ62_9ACTN</name>
<comment type="caution">
    <text evidence="1">The sequence shown here is derived from an EMBL/GenBank/DDBJ whole genome shotgun (WGS) entry which is preliminary data.</text>
</comment>
<dbReference type="Proteomes" id="UP000529783">
    <property type="component" value="Unassembled WGS sequence"/>
</dbReference>
<protein>
    <submittedName>
        <fullName evidence="1">Uncharacterized protein</fullName>
    </submittedName>
</protein>
<evidence type="ECO:0000313" key="1">
    <source>
        <dbReference type="EMBL" id="NYD49074.1"/>
    </source>
</evidence>
<dbReference type="EMBL" id="JACCBA010000001">
    <property type="protein sequence ID" value="NYD49074.1"/>
    <property type="molecule type" value="Genomic_DNA"/>
</dbReference>
<organism evidence="1 2">
    <name type="scientific">Actinomadura luteofluorescens</name>
    <dbReference type="NCBI Taxonomy" id="46163"/>
    <lineage>
        <taxon>Bacteria</taxon>
        <taxon>Bacillati</taxon>
        <taxon>Actinomycetota</taxon>
        <taxon>Actinomycetes</taxon>
        <taxon>Streptosporangiales</taxon>
        <taxon>Thermomonosporaceae</taxon>
        <taxon>Actinomadura</taxon>
    </lineage>
</organism>
<proteinExistence type="predicted"/>
<accession>A0A7Y9JJ62</accession>
<keyword evidence="2" id="KW-1185">Reference proteome</keyword>
<reference evidence="1 2" key="1">
    <citation type="submission" date="2020-07" db="EMBL/GenBank/DDBJ databases">
        <title>Sequencing the genomes of 1000 actinobacteria strains.</title>
        <authorList>
            <person name="Klenk H.-P."/>
        </authorList>
    </citation>
    <scope>NUCLEOTIDE SEQUENCE [LARGE SCALE GENOMIC DNA]</scope>
    <source>
        <strain evidence="1 2">DSM 40398</strain>
    </source>
</reference>
<dbReference type="RefSeq" id="WP_179845875.1">
    <property type="nucleotide sequence ID" value="NZ_JACCBA010000001.1"/>
</dbReference>
<dbReference type="AlphaFoldDB" id="A0A7Y9JJ62"/>
<evidence type="ECO:0000313" key="2">
    <source>
        <dbReference type="Proteomes" id="UP000529783"/>
    </source>
</evidence>